<dbReference type="PIRSF" id="PIRSF017082">
    <property type="entry name" value="YflP"/>
    <property type="match status" value="1"/>
</dbReference>
<reference evidence="3 4" key="1">
    <citation type="submission" date="2016-04" db="EMBL/GenBank/DDBJ databases">
        <authorList>
            <consortium name="Pathogen Informatics"/>
        </authorList>
    </citation>
    <scope>NUCLEOTIDE SEQUENCE [LARGE SCALE GENOMIC DNA]</scope>
    <source>
        <strain evidence="3 4">H050680373</strain>
    </source>
</reference>
<dbReference type="Pfam" id="PF03401">
    <property type="entry name" value="TctC"/>
    <property type="match status" value="1"/>
</dbReference>
<dbReference type="STRING" id="288768.SAMEA3906486_02899"/>
<dbReference type="Gene3D" id="3.40.190.150">
    <property type="entry name" value="Bordetella uptake gene, domain 1"/>
    <property type="match status" value="1"/>
</dbReference>
<protein>
    <submittedName>
        <fullName evidence="3">Putattive exported protein</fullName>
    </submittedName>
</protein>
<gene>
    <name evidence="3" type="ORF">SAMEA3906486_02899</name>
</gene>
<dbReference type="EMBL" id="FKIF01000006">
    <property type="protein sequence ID" value="SAI70105.1"/>
    <property type="molecule type" value="Genomic_DNA"/>
</dbReference>
<dbReference type="AlphaFoldDB" id="A0A157SI64"/>
<evidence type="ECO:0000313" key="4">
    <source>
        <dbReference type="Proteomes" id="UP000076848"/>
    </source>
</evidence>
<name>A0A157SI64_9BORD</name>
<accession>A0A157SI64</accession>
<dbReference type="SUPFAM" id="SSF53850">
    <property type="entry name" value="Periplasmic binding protein-like II"/>
    <property type="match status" value="1"/>
</dbReference>
<evidence type="ECO:0000313" key="3">
    <source>
        <dbReference type="EMBL" id="SAI70105.1"/>
    </source>
</evidence>
<comment type="similarity">
    <text evidence="1">Belongs to the UPF0065 (bug) family.</text>
</comment>
<dbReference type="Gene3D" id="3.40.190.10">
    <property type="entry name" value="Periplasmic binding protein-like II"/>
    <property type="match status" value="1"/>
</dbReference>
<organism evidence="3 4">
    <name type="scientific">Bordetella ansorpii</name>
    <dbReference type="NCBI Taxonomy" id="288768"/>
    <lineage>
        <taxon>Bacteria</taxon>
        <taxon>Pseudomonadati</taxon>
        <taxon>Pseudomonadota</taxon>
        <taxon>Betaproteobacteria</taxon>
        <taxon>Burkholderiales</taxon>
        <taxon>Alcaligenaceae</taxon>
        <taxon>Bordetella</taxon>
    </lineage>
</organism>
<dbReference type="InterPro" id="IPR042100">
    <property type="entry name" value="Bug_dom1"/>
</dbReference>
<dbReference type="PANTHER" id="PTHR42928">
    <property type="entry name" value="TRICARBOXYLATE-BINDING PROTEIN"/>
    <property type="match status" value="1"/>
</dbReference>
<sequence length="332" mass="34685">MAFQRFHKPLHALVPGLMAGAFLLTASGAASAAGYPDRPVSLIVSAAPGGTTDIAARLIAQPLGQALGQSVVVENRPGGSGGIAAQAVARAKPDGYTLLLQYSGFQVITPSVMKNIGWDPIKDFAPVANVLSAPQVIVVRPALPIHSLKELVSYAKANPGKLNYASSGNGSLQQVATELLNQQAGIQTAHIPYKGTGPALNDLLGGAVDMTITTPPPLLGQIHAGKLRALAVTGESRLPSLPDVPTTTQAGYPDLQVSSWFAMYAPAGTPPEVVNRLAGEIEKIMKSDAFRQKAAEQGAEARFMGPKELGDYTREELARWSKVVKAANITAE</sequence>
<dbReference type="CDD" id="cd07012">
    <property type="entry name" value="PBP2_Bug_TTT"/>
    <property type="match status" value="1"/>
</dbReference>
<dbReference type="Proteomes" id="UP000076848">
    <property type="component" value="Unassembled WGS sequence"/>
</dbReference>
<keyword evidence="2" id="KW-0732">Signal</keyword>
<dbReference type="InterPro" id="IPR005064">
    <property type="entry name" value="BUG"/>
</dbReference>
<proteinExistence type="inferred from homology"/>
<feature type="chain" id="PRO_5007616310" evidence="2">
    <location>
        <begin position="33"/>
        <end position="332"/>
    </location>
</feature>
<feature type="signal peptide" evidence="2">
    <location>
        <begin position="1"/>
        <end position="32"/>
    </location>
</feature>
<evidence type="ECO:0000256" key="1">
    <source>
        <dbReference type="ARBA" id="ARBA00006987"/>
    </source>
</evidence>
<evidence type="ECO:0000256" key="2">
    <source>
        <dbReference type="SAM" id="SignalP"/>
    </source>
</evidence>
<keyword evidence="4" id="KW-1185">Reference proteome</keyword>
<dbReference type="PANTHER" id="PTHR42928:SF5">
    <property type="entry name" value="BLR1237 PROTEIN"/>
    <property type="match status" value="1"/>
</dbReference>